<dbReference type="EMBL" id="CATNWA010009389">
    <property type="protein sequence ID" value="CAI9557940.1"/>
    <property type="molecule type" value="Genomic_DNA"/>
</dbReference>
<feature type="non-terminal residue" evidence="1">
    <location>
        <position position="61"/>
    </location>
</feature>
<protein>
    <submittedName>
        <fullName evidence="1">Uncharacterized protein</fullName>
    </submittedName>
</protein>
<accession>A0ABN9CE33</accession>
<dbReference type="Proteomes" id="UP001162483">
    <property type="component" value="Unassembled WGS sequence"/>
</dbReference>
<name>A0ABN9CE33_9NEOB</name>
<organism evidence="1 2">
    <name type="scientific">Staurois parvus</name>
    <dbReference type="NCBI Taxonomy" id="386267"/>
    <lineage>
        <taxon>Eukaryota</taxon>
        <taxon>Metazoa</taxon>
        <taxon>Chordata</taxon>
        <taxon>Craniata</taxon>
        <taxon>Vertebrata</taxon>
        <taxon>Euteleostomi</taxon>
        <taxon>Amphibia</taxon>
        <taxon>Batrachia</taxon>
        <taxon>Anura</taxon>
        <taxon>Neobatrachia</taxon>
        <taxon>Ranoidea</taxon>
        <taxon>Ranidae</taxon>
        <taxon>Staurois</taxon>
    </lineage>
</organism>
<evidence type="ECO:0000313" key="1">
    <source>
        <dbReference type="EMBL" id="CAI9557940.1"/>
    </source>
</evidence>
<sequence>MLYDMVRDCRHVTVNGQRQQTCNRRWSETADMLQEMVGNCRDITEDVQRLQTCYRRWSETA</sequence>
<proteinExistence type="predicted"/>
<comment type="caution">
    <text evidence="1">The sequence shown here is derived from an EMBL/GenBank/DDBJ whole genome shotgun (WGS) entry which is preliminary data.</text>
</comment>
<reference evidence="1" key="1">
    <citation type="submission" date="2023-05" db="EMBL/GenBank/DDBJ databases">
        <authorList>
            <person name="Stuckert A."/>
        </authorList>
    </citation>
    <scope>NUCLEOTIDE SEQUENCE</scope>
</reference>
<keyword evidence="2" id="KW-1185">Reference proteome</keyword>
<gene>
    <name evidence="1" type="ORF">SPARVUS_LOCUS4794786</name>
</gene>
<evidence type="ECO:0000313" key="2">
    <source>
        <dbReference type="Proteomes" id="UP001162483"/>
    </source>
</evidence>